<name>A0ABW0T3D5_9GAMM</name>
<dbReference type="Proteomes" id="UP001596111">
    <property type="component" value="Unassembled WGS sequence"/>
</dbReference>
<evidence type="ECO:0000313" key="2">
    <source>
        <dbReference type="Proteomes" id="UP001596111"/>
    </source>
</evidence>
<proteinExistence type="predicted"/>
<gene>
    <name evidence="1" type="ORF">ACFPPB_18615</name>
</gene>
<comment type="caution">
    <text evidence="1">The sequence shown here is derived from an EMBL/GenBank/DDBJ whole genome shotgun (WGS) entry which is preliminary data.</text>
</comment>
<dbReference type="RefSeq" id="WP_377329871.1">
    <property type="nucleotide sequence ID" value="NZ_JBHSNG010000034.1"/>
</dbReference>
<keyword evidence="2" id="KW-1185">Reference proteome</keyword>
<accession>A0ABW0T3D5</accession>
<protein>
    <submittedName>
        <fullName evidence="1">Uncharacterized protein</fullName>
    </submittedName>
</protein>
<sequence length="245" mass="26802">MPWLINVNHTNFPAVAALGDLRFQMGNIRPVETDDATDNWSSLGSDQRGWTKHHLVPWNTLKNIMNRALLDLQDNKDDKLWSGIKKAAYVGGNGGANQAPLGAATKYLKGIVIPLPLPGAAALAMENNGQPYMPAAHWDAINGLASNFCWMPGNFFLGPTPGSRLDDPGNDGFDTPPMGKGNTLGLKLKDLYDYAESQDWPKVNKCLDGIFKEGVAKKGKVINYLNTDWNISNVGFANFFKKKLA</sequence>
<reference evidence="2" key="1">
    <citation type="journal article" date="2019" name="Int. J. Syst. Evol. Microbiol.">
        <title>The Global Catalogue of Microorganisms (GCM) 10K type strain sequencing project: providing services to taxonomists for standard genome sequencing and annotation.</title>
        <authorList>
            <consortium name="The Broad Institute Genomics Platform"/>
            <consortium name="The Broad Institute Genome Sequencing Center for Infectious Disease"/>
            <person name="Wu L."/>
            <person name="Ma J."/>
        </authorList>
    </citation>
    <scope>NUCLEOTIDE SEQUENCE [LARGE SCALE GENOMIC DNA]</scope>
    <source>
        <strain evidence="2">CGMCC 1.13587</strain>
    </source>
</reference>
<dbReference type="EMBL" id="JBHSNG010000034">
    <property type="protein sequence ID" value="MFC5583131.1"/>
    <property type="molecule type" value="Genomic_DNA"/>
</dbReference>
<evidence type="ECO:0000313" key="1">
    <source>
        <dbReference type="EMBL" id="MFC5583131.1"/>
    </source>
</evidence>
<organism evidence="1 2">
    <name type="scientific">Rhodanobacter terrae</name>
    <dbReference type="NCBI Taxonomy" id="418647"/>
    <lineage>
        <taxon>Bacteria</taxon>
        <taxon>Pseudomonadati</taxon>
        <taxon>Pseudomonadota</taxon>
        <taxon>Gammaproteobacteria</taxon>
        <taxon>Lysobacterales</taxon>
        <taxon>Rhodanobacteraceae</taxon>
        <taxon>Rhodanobacter</taxon>
    </lineage>
</organism>